<reference evidence="4 5" key="1">
    <citation type="journal article" date="2020" name="G3 (Bethesda)">
        <title>Improved Reference Genome for Cyclotella cryptica CCMP332, a Model for Cell Wall Morphogenesis, Salinity Adaptation, and Lipid Production in Diatoms (Bacillariophyta).</title>
        <authorList>
            <person name="Roberts W.R."/>
            <person name="Downey K.M."/>
            <person name="Ruck E.C."/>
            <person name="Traller J.C."/>
            <person name="Alverson A.J."/>
        </authorList>
    </citation>
    <scope>NUCLEOTIDE SEQUENCE [LARGE SCALE GENOMIC DNA]</scope>
    <source>
        <strain evidence="4 5">CCMP332</strain>
    </source>
</reference>
<keyword evidence="3" id="KW-0732">Signal</keyword>
<gene>
    <name evidence="4" type="ORF">HJC23_009412</name>
</gene>
<feature type="coiled-coil region" evidence="1">
    <location>
        <begin position="70"/>
        <end position="101"/>
    </location>
</feature>
<evidence type="ECO:0000256" key="3">
    <source>
        <dbReference type="SAM" id="SignalP"/>
    </source>
</evidence>
<feature type="signal peptide" evidence="3">
    <location>
        <begin position="1"/>
        <end position="22"/>
    </location>
</feature>
<feature type="region of interest" description="Disordered" evidence="2">
    <location>
        <begin position="25"/>
        <end position="49"/>
    </location>
</feature>
<accession>A0ABD3PX28</accession>
<feature type="compositionally biased region" description="Low complexity" evidence="2">
    <location>
        <begin position="25"/>
        <end position="46"/>
    </location>
</feature>
<proteinExistence type="predicted"/>
<evidence type="ECO:0000256" key="1">
    <source>
        <dbReference type="SAM" id="Coils"/>
    </source>
</evidence>
<name>A0ABD3PX28_9STRA</name>
<evidence type="ECO:0000256" key="2">
    <source>
        <dbReference type="SAM" id="MobiDB-lite"/>
    </source>
</evidence>
<evidence type="ECO:0000313" key="5">
    <source>
        <dbReference type="Proteomes" id="UP001516023"/>
    </source>
</evidence>
<organism evidence="4 5">
    <name type="scientific">Cyclotella cryptica</name>
    <dbReference type="NCBI Taxonomy" id="29204"/>
    <lineage>
        <taxon>Eukaryota</taxon>
        <taxon>Sar</taxon>
        <taxon>Stramenopiles</taxon>
        <taxon>Ochrophyta</taxon>
        <taxon>Bacillariophyta</taxon>
        <taxon>Coscinodiscophyceae</taxon>
        <taxon>Thalassiosirophycidae</taxon>
        <taxon>Stephanodiscales</taxon>
        <taxon>Stephanodiscaceae</taxon>
        <taxon>Cyclotella</taxon>
    </lineage>
</organism>
<comment type="caution">
    <text evidence="4">The sequence shown here is derived from an EMBL/GenBank/DDBJ whole genome shotgun (WGS) entry which is preliminary data.</text>
</comment>
<evidence type="ECO:0000313" key="4">
    <source>
        <dbReference type="EMBL" id="KAL3792684.1"/>
    </source>
</evidence>
<dbReference type="EMBL" id="JABMIG020000099">
    <property type="protein sequence ID" value="KAL3792684.1"/>
    <property type="molecule type" value="Genomic_DNA"/>
</dbReference>
<feature type="coiled-coil region" evidence="1">
    <location>
        <begin position="321"/>
        <end position="348"/>
    </location>
</feature>
<evidence type="ECO:0008006" key="6">
    <source>
        <dbReference type="Google" id="ProtNLM"/>
    </source>
</evidence>
<sequence length="434" mass="48184">MMHPLPHLFLLFVTTRTSITTASSSVSSSHTFPAFAHHSTPPSSSRRTQRIHHPFVTTPTTLASKSSPTIEEIHAESEQLRQEIKELRAEALRRLEALEDMLSKTPRPEKTSTNDNAEESSSLIVVDAKLQEEGLLPAPPPIVIQKSNTDNVGGQKVRKSVANLLDGTTWKISLSIGREPGTWMPKTWGSNGQRLNLSFQAEFTPTQLYERDDFLRGGYSNAKVLRIHDNRVILGPSLTEGQRVYTVKTPGGWQITRGDGPMGTDLLRFYIELDEEVSHGDMADLYIPKGRVYCSCGYFPFLTSENRSGGGGGGTAPPSMKESYANELQSIEDQMEKLQEKRAEITNPFSLDGFKLSREIGKLQREAELVVDKLNYASVREPDRSLLKFSKDMDVGLTREGGVCCRVDKGPMVVEYHILGRFSIASVDLSDATK</sequence>
<keyword evidence="1" id="KW-0175">Coiled coil</keyword>
<dbReference type="Proteomes" id="UP001516023">
    <property type="component" value="Unassembled WGS sequence"/>
</dbReference>
<protein>
    <recommendedName>
        <fullName evidence="6">Plastid lipid-associated protein/fibrillin conserved domain-containing protein</fullName>
    </recommendedName>
</protein>
<dbReference type="AlphaFoldDB" id="A0ABD3PX28"/>
<keyword evidence="5" id="KW-1185">Reference proteome</keyword>
<feature type="chain" id="PRO_5044829767" description="Plastid lipid-associated protein/fibrillin conserved domain-containing protein" evidence="3">
    <location>
        <begin position="23"/>
        <end position="434"/>
    </location>
</feature>